<keyword evidence="9" id="KW-0496">Mitochondrion</keyword>
<evidence type="ECO:0000313" key="17">
    <source>
        <dbReference type="EMBL" id="EKD12805.1"/>
    </source>
</evidence>
<dbReference type="GO" id="GO:0005759">
    <property type="term" value="C:mitochondrial matrix"/>
    <property type="evidence" value="ECO:0007669"/>
    <property type="project" value="UniProtKB-SubCell"/>
</dbReference>
<sequence length="481" mass="55158">MQLIIPRQRISTCHEALSLFIGLANTASRRIGRCTQCRHNSSAYQKAPTVNLLGKSYNKDSWYNIPATIQGVLDRRLHVQPDHPIAITRSIIESKFPSPTYKYHNTFSPIVTTQQNFDSLGFPLDHPGRSKTDTYYVNENTVLRTHTSAHQADVFRANESEGYLISADVYRRDAIDRSHYPVFHQMEGARMWDRNTVPEGDITAAVWKDIAALPTHDMIIEDPNPQTHPVRNPLQRDHAREEAEAIAAHLKRSLELMVVDIFSRAKRASTTTESAEPLRVRWIEAFFPFTSPSWEMEIHWQGDWLEVLGCGVVKQDILKNADVPDQLGWAFGIGLERIAMLLFDIPDIRLFWSKDERFLGQFRGLSGNMDGLRRFTPFSKYPVCYKDVAFWLPASSSVAGRDTAPEFHENDLMEIVRGIAGDSVEDVQLIDQFTNQKTGRKSMCYRINYRSLERTMRNKEANELQAMIEKEMVEKLGIEVR</sequence>
<comment type="similarity">
    <text evidence="2">Belongs to the class-II aminoacyl-tRNA synthetase family.</text>
</comment>
<evidence type="ECO:0000256" key="7">
    <source>
        <dbReference type="ARBA" id="ARBA00022917"/>
    </source>
</evidence>
<evidence type="ECO:0000259" key="16">
    <source>
        <dbReference type="PROSITE" id="PS51447"/>
    </source>
</evidence>
<dbReference type="InterPro" id="IPR002319">
    <property type="entry name" value="Phenylalanyl-tRNA_Synthase"/>
</dbReference>
<dbReference type="OrthoDB" id="4457at2759"/>
<evidence type="ECO:0000256" key="12">
    <source>
        <dbReference type="ARBA" id="ARBA00049255"/>
    </source>
</evidence>
<gene>
    <name evidence="17" type="ORF">MBM_09034</name>
</gene>
<dbReference type="CDD" id="cd00496">
    <property type="entry name" value="PheRS_alpha_core"/>
    <property type="match status" value="1"/>
</dbReference>
<keyword evidence="5" id="KW-0547">Nucleotide-binding</keyword>
<dbReference type="FunCoup" id="K1W6Z1">
    <property type="interactions" value="726"/>
</dbReference>
<comment type="catalytic activity">
    <reaction evidence="12">
        <text>tRNA(Phe) + L-phenylalanine + ATP = L-phenylalanyl-tRNA(Phe) + AMP + diphosphate + H(+)</text>
        <dbReference type="Rhea" id="RHEA:19413"/>
        <dbReference type="Rhea" id="RHEA-COMP:9668"/>
        <dbReference type="Rhea" id="RHEA-COMP:9699"/>
        <dbReference type="ChEBI" id="CHEBI:15378"/>
        <dbReference type="ChEBI" id="CHEBI:30616"/>
        <dbReference type="ChEBI" id="CHEBI:33019"/>
        <dbReference type="ChEBI" id="CHEBI:58095"/>
        <dbReference type="ChEBI" id="CHEBI:78442"/>
        <dbReference type="ChEBI" id="CHEBI:78531"/>
        <dbReference type="ChEBI" id="CHEBI:456215"/>
        <dbReference type="EC" id="6.1.1.20"/>
    </reaction>
</comment>
<comment type="subcellular location">
    <subcellularLocation>
        <location evidence="1">Mitochondrion matrix</location>
    </subcellularLocation>
</comment>
<evidence type="ECO:0000256" key="8">
    <source>
        <dbReference type="ARBA" id="ARBA00022946"/>
    </source>
</evidence>
<dbReference type="EC" id="6.1.1.20" evidence="3"/>
<keyword evidence="18" id="KW-1185">Reference proteome</keyword>
<dbReference type="HOGENOM" id="CLU_022696_0_1_1"/>
<dbReference type="OMA" id="PISHYPQ"/>
<dbReference type="InterPro" id="IPR006195">
    <property type="entry name" value="aa-tRNA-synth_II"/>
</dbReference>
<keyword evidence="4" id="KW-0436">Ligase</keyword>
<dbReference type="FunFam" id="3.30.930.10:FF:000053">
    <property type="entry name" value="Phenylalanyl-tRNA synthetase mitochondrial"/>
    <property type="match status" value="1"/>
</dbReference>
<dbReference type="SUPFAM" id="SSF54991">
    <property type="entry name" value="Anticodon-binding domain of PheRS"/>
    <property type="match status" value="1"/>
</dbReference>
<dbReference type="GO" id="GO:0000049">
    <property type="term" value="F:tRNA binding"/>
    <property type="evidence" value="ECO:0007669"/>
    <property type="project" value="InterPro"/>
</dbReference>
<evidence type="ECO:0000256" key="9">
    <source>
        <dbReference type="ARBA" id="ARBA00023128"/>
    </source>
</evidence>
<evidence type="ECO:0000313" key="18">
    <source>
        <dbReference type="Proteomes" id="UP000006753"/>
    </source>
</evidence>
<name>K1W6Z1_MARBU</name>
<keyword evidence="10 17" id="KW-0030">Aminoacyl-tRNA synthetase</keyword>
<dbReference type="SUPFAM" id="SSF55681">
    <property type="entry name" value="Class II aaRS and biotin synthetases"/>
    <property type="match status" value="1"/>
</dbReference>
<dbReference type="GO" id="GO:0004826">
    <property type="term" value="F:phenylalanine-tRNA ligase activity"/>
    <property type="evidence" value="ECO:0007669"/>
    <property type="project" value="UniProtKB-EC"/>
</dbReference>
<dbReference type="eggNOG" id="KOG2783">
    <property type="taxonomic scope" value="Eukaryota"/>
</dbReference>
<evidence type="ECO:0000256" key="6">
    <source>
        <dbReference type="ARBA" id="ARBA00022840"/>
    </source>
</evidence>
<proteinExistence type="inferred from homology"/>
<evidence type="ECO:0000256" key="4">
    <source>
        <dbReference type="ARBA" id="ARBA00022598"/>
    </source>
</evidence>
<comment type="function">
    <text evidence="13">Is responsible for the charging of tRNA(Phe) with phenylalanine in mitochondrial translation.</text>
</comment>
<evidence type="ECO:0000256" key="5">
    <source>
        <dbReference type="ARBA" id="ARBA00022741"/>
    </source>
</evidence>
<dbReference type="Gene3D" id="3.30.930.10">
    <property type="entry name" value="Bira Bifunctional Protein, Domain 2"/>
    <property type="match status" value="1"/>
</dbReference>
<dbReference type="PANTHER" id="PTHR11538:SF41">
    <property type="entry name" value="PHENYLALANINE--TRNA LIGASE, MITOCHONDRIAL"/>
    <property type="match status" value="1"/>
</dbReference>
<evidence type="ECO:0000256" key="1">
    <source>
        <dbReference type="ARBA" id="ARBA00004305"/>
    </source>
</evidence>
<dbReference type="NCBIfam" id="TIGR00469">
    <property type="entry name" value="pheS_mito"/>
    <property type="match status" value="1"/>
</dbReference>
<keyword evidence="8" id="KW-0809">Transit peptide</keyword>
<dbReference type="FunFam" id="3.30.70.380:FF:000002">
    <property type="entry name" value="phenylalanine--tRNA ligase, mitochondrial"/>
    <property type="match status" value="1"/>
</dbReference>
<dbReference type="RefSeq" id="XP_007296923.1">
    <property type="nucleotide sequence ID" value="XM_007296861.1"/>
</dbReference>
<dbReference type="STRING" id="1072389.K1W6Z1"/>
<dbReference type="Pfam" id="PF03147">
    <property type="entry name" value="FDX-ACB"/>
    <property type="match status" value="1"/>
</dbReference>
<dbReference type="Proteomes" id="UP000006753">
    <property type="component" value="Unassembled WGS sequence"/>
</dbReference>
<reference evidence="17 18" key="1">
    <citation type="journal article" date="2012" name="BMC Genomics">
        <title>Sequencing the genome of Marssonina brunnea reveals fungus-poplar co-evolution.</title>
        <authorList>
            <person name="Zhu S."/>
            <person name="Cao Y.-Z."/>
            <person name="Jiang C."/>
            <person name="Tan B.-Y."/>
            <person name="Wang Z."/>
            <person name="Feng S."/>
            <person name="Zhang L."/>
            <person name="Su X.-H."/>
            <person name="Brejova B."/>
            <person name="Vinar T."/>
            <person name="Xu M."/>
            <person name="Wang M.-X."/>
            <person name="Zhang S.-G."/>
            <person name="Huang M.-R."/>
            <person name="Wu R."/>
            <person name="Zhou Y."/>
        </authorList>
    </citation>
    <scope>NUCLEOTIDE SEQUENCE [LARGE SCALE GENOMIC DNA]</scope>
    <source>
        <strain evidence="17 18">MB_m1</strain>
    </source>
</reference>
<protein>
    <recommendedName>
        <fullName evidence="14">Phenylalanine--tRNA ligase, mitochondrial</fullName>
        <ecNumber evidence="3">6.1.1.20</ecNumber>
    </recommendedName>
    <alternativeName>
        <fullName evidence="11">Phenylalanyl-tRNA synthetase</fullName>
    </alternativeName>
</protein>
<dbReference type="Pfam" id="PF01409">
    <property type="entry name" value="tRNA-synt_2d"/>
    <property type="match status" value="2"/>
</dbReference>
<evidence type="ECO:0000256" key="13">
    <source>
        <dbReference type="ARBA" id="ARBA00057761"/>
    </source>
</evidence>
<accession>K1W6Z1</accession>
<dbReference type="SMART" id="SM00896">
    <property type="entry name" value="FDX-ACB"/>
    <property type="match status" value="1"/>
</dbReference>
<organism evidence="17 18">
    <name type="scientific">Marssonina brunnea f. sp. multigermtubi (strain MB_m1)</name>
    <name type="common">Marssonina leaf spot fungus</name>
    <dbReference type="NCBI Taxonomy" id="1072389"/>
    <lineage>
        <taxon>Eukaryota</taxon>
        <taxon>Fungi</taxon>
        <taxon>Dikarya</taxon>
        <taxon>Ascomycota</taxon>
        <taxon>Pezizomycotina</taxon>
        <taxon>Leotiomycetes</taxon>
        <taxon>Helotiales</taxon>
        <taxon>Drepanopezizaceae</taxon>
        <taxon>Drepanopeziza</taxon>
    </lineage>
</organism>
<keyword evidence="7" id="KW-0648">Protein biosynthesis</keyword>
<keyword evidence="6" id="KW-0067">ATP-binding</keyword>
<feature type="domain" description="FDX-ACB" evidence="16">
    <location>
        <begin position="379"/>
        <end position="481"/>
    </location>
</feature>
<dbReference type="EMBL" id="JH921454">
    <property type="protein sequence ID" value="EKD12805.1"/>
    <property type="molecule type" value="Genomic_DNA"/>
</dbReference>
<evidence type="ECO:0000256" key="10">
    <source>
        <dbReference type="ARBA" id="ARBA00023146"/>
    </source>
</evidence>
<dbReference type="GeneID" id="18764969"/>
<dbReference type="GO" id="GO:0070156">
    <property type="term" value="P:mitochondrial phenylalanyl-tRNA aminoacylation"/>
    <property type="evidence" value="ECO:0007669"/>
    <property type="project" value="EnsemblFungi"/>
</dbReference>
<dbReference type="InterPro" id="IPR045864">
    <property type="entry name" value="aa-tRNA-synth_II/BPL/LPL"/>
</dbReference>
<evidence type="ECO:0000256" key="3">
    <source>
        <dbReference type="ARBA" id="ARBA00012814"/>
    </source>
</evidence>
<evidence type="ECO:0000259" key="15">
    <source>
        <dbReference type="PROSITE" id="PS50862"/>
    </source>
</evidence>
<dbReference type="PANTHER" id="PTHR11538">
    <property type="entry name" value="PHENYLALANYL-TRNA SYNTHETASE"/>
    <property type="match status" value="1"/>
</dbReference>
<dbReference type="PROSITE" id="PS51447">
    <property type="entry name" value="FDX_ACB"/>
    <property type="match status" value="1"/>
</dbReference>
<evidence type="ECO:0000256" key="11">
    <source>
        <dbReference type="ARBA" id="ARBA00031194"/>
    </source>
</evidence>
<dbReference type="InterPro" id="IPR005121">
    <property type="entry name" value="Fdx_antiC-bd"/>
</dbReference>
<dbReference type="InterPro" id="IPR036690">
    <property type="entry name" value="Fdx_antiC-bd_sf"/>
</dbReference>
<dbReference type="GO" id="GO:0005524">
    <property type="term" value="F:ATP binding"/>
    <property type="evidence" value="ECO:0007669"/>
    <property type="project" value="UniProtKB-KW"/>
</dbReference>
<dbReference type="KEGG" id="mbe:MBM_09034"/>
<dbReference type="Gene3D" id="3.30.70.380">
    <property type="entry name" value="Ferrodoxin-fold anticodon-binding domain"/>
    <property type="match status" value="1"/>
</dbReference>
<dbReference type="AlphaFoldDB" id="K1W6Z1"/>
<dbReference type="InParanoid" id="K1W6Z1"/>
<feature type="domain" description="Aminoacyl-transfer RNA synthetases class-II family profile" evidence="15">
    <location>
        <begin position="89"/>
        <end position="377"/>
    </location>
</feature>
<dbReference type="PROSITE" id="PS50862">
    <property type="entry name" value="AA_TRNA_LIGASE_II"/>
    <property type="match status" value="1"/>
</dbReference>
<dbReference type="InterPro" id="IPR004530">
    <property type="entry name" value="Phe-tRNA-synth_IIc_mito"/>
</dbReference>
<evidence type="ECO:0000256" key="2">
    <source>
        <dbReference type="ARBA" id="ARBA00008226"/>
    </source>
</evidence>
<evidence type="ECO:0000256" key="14">
    <source>
        <dbReference type="ARBA" id="ARBA00073229"/>
    </source>
</evidence>